<organism evidence="2 3">
    <name type="scientific">Mytilus galloprovincialis</name>
    <name type="common">Mediterranean mussel</name>
    <dbReference type="NCBI Taxonomy" id="29158"/>
    <lineage>
        <taxon>Eukaryota</taxon>
        <taxon>Metazoa</taxon>
        <taxon>Spiralia</taxon>
        <taxon>Lophotrochozoa</taxon>
        <taxon>Mollusca</taxon>
        <taxon>Bivalvia</taxon>
        <taxon>Autobranchia</taxon>
        <taxon>Pteriomorphia</taxon>
        <taxon>Mytilida</taxon>
        <taxon>Mytiloidea</taxon>
        <taxon>Mytilidae</taxon>
        <taxon>Mytilinae</taxon>
        <taxon>Mytilus</taxon>
    </lineage>
</organism>
<keyword evidence="3" id="KW-1185">Reference proteome</keyword>
<feature type="compositionally biased region" description="Basic and acidic residues" evidence="1">
    <location>
        <begin position="11"/>
        <end position="24"/>
    </location>
</feature>
<evidence type="ECO:0000313" key="3">
    <source>
        <dbReference type="Proteomes" id="UP000596742"/>
    </source>
</evidence>
<sequence>MVDHMNALSKQSEEKRNLDKKESQKQLLAMTTKISDKVEACHSEGKRVIERQTIVFKGALEERHQREESRLCAIHKDVEIIK</sequence>
<reference evidence="2" key="1">
    <citation type="submission" date="2018-11" db="EMBL/GenBank/DDBJ databases">
        <authorList>
            <person name="Alioto T."/>
            <person name="Alioto T."/>
        </authorList>
    </citation>
    <scope>NUCLEOTIDE SEQUENCE</scope>
</reference>
<dbReference type="EMBL" id="UYJE01001541">
    <property type="protein sequence ID" value="VDI02974.1"/>
    <property type="molecule type" value="Genomic_DNA"/>
</dbReference>
<comment type="caution">
    <text evidence="2">The sequence shown here is derived from an EMBL/GenBank/DDBJ whole genome shotgun (WGS) entry which is preliminary data.</text>
</comment>
<dbReference type="AlphaFoldDB" id="A0A8B6CCB3"/>
<evidence type="ECO:0000313" key="2">
    <source>
        <dbReference type="EMBL" id="VDI02974.1"/>
    </source>
</evidence>
<evidence type="ECO:0000256" key="1">
    <source>
        <dbReference type="SAM" id="MobiDB-lite"/>
    </source>
</evidence>
<name>A0A8B6CCB3_MYTGA</name>
<feature type="region of interest" description="Disordered" evidence="1">
    <location>
        <begin position="1"/>
        <end position="25"/>
    </location>
</feature>
<protein>
    <submittedName>
        <fullName evidence="2">Uncharacterized protein</fullName>
    </submittedName>
</protein>
<feature type="non-terminal residue" evidence="2">
    <location>
        <position position="82"/>
    </location>
</feature>
<gene>
    <name evidence="2" type="ORF">MGAL_10B004944</name>
</gene>
<dbReference type="Proteomes" id="UP000596742">
    <property type="component" value="Unassembled WGS sequence"/>
</dbReference>
<proteinExistence type="predicted"/>
<accession>A0A8B6CCB3</accession>